<dbReference type="GO" id="GO:0016020">
    <property type="term" value="C:membrane"/>
    <property type="evidence" value="ECO:0007669"/>
    <property type="project" value="UniProtKB-SubCell"/>
</dbReference>
<dbReference type="PANTHER" id="PTHR12770:SF31">
    <property type="entry name" value="RUS FAMILY MEMBER 1"/>
    <property type="match status" value="1"/>
</dbReference>
<reference evidence="7" key="1">
    <citation type="submission" date="2020-05" db="EMBL/GenBank/DDBJ databases">
        <title>Phylogenomic resolution of chytrid fungi.</title>
        <authorList>
            <person name="Stajich J.E."/>
            <person name="Amses K."/>
            <person name="Simmons R."/>
            <person name="Seto K."/>
            <person name="Myers J."/>
            <person name="Bonds A."/>
            <person name="Quandt C.A."/>
            <person name="Barry K."/>
            <person name="Liu P."/>
            <person name="Grigoriev I."/>
            <person name="Longcore J.E."/>
            <person name="James T.Y."/>
        </authorList>
    </citation>
    <scope>NUCLEOTIDE SEQUENCE</scope>
    <source>
        <strain evidence="7">PLAUS21</strain>
    </source>
</reference>
<feature type="domain" description="Protein root UVB sensitive/RUS" evidence="6">
    <location>
        <begin position="7"/>
        <end position="180"/>
    </location>
</feature>
<dbReference type="Pfam" id="PF04884">
    <property type="entry name" value="UVB_sens_prot"/>
    <property type="match status" value="1"/>
</dbReference>
<dbReference type="AlphaFoldDB" id="A0AAD5UKK0"/>
<evidence type="ECO:0000313" key="8">
    <source>
        <dbReference type="Proteomes" id="UP001210925"/>
    </source>
</evidence>
<dbReference type="EMBL" id="JADGKB010000010">
    <property type="protein sequence ID" value="KAJ3260644.1"/>
    <property type="molecule type" value="Genomic_DNA"/>
</dbReference>
<gene>
    <name evidence="7" type="ORF">HK103_000254</name>
</gene>
<keyword evidence="8" id="KW-1185">Reference proteome</keyword>
<dbReference type="InterPro" id="IPR006968">
    <property type="entry name" value="RUS_fam"/>
</dbReference>
<comment type="caution">
    <text evidence="7">The sequence shown here is derived from an EMBL/GenBank/DDBJ whole genome shotgun (WGS) entry which is preliminary data.</text>
</comment>
<dbReference type="Proteomes" id="UP001210925">
    <property type="component" value="Unassembled WGS sequence"/>
</dbReference>
<comment type="similarity">
    <text evidence="2">Belongs to the RUS1 family.</text>
</comment>
<organism evidence="7 8">
    <name type="scientific">Boothiomyces macroporosus</name>
    <dbReference type="NCBI Taxonomy" id="261099"/>
    <lineage>
        <taxon>Eukaryota</taxon>
        <taxon>Fungi</taxon>
        <taxon>Fungi incertae sedis</taxon>
        <taxon>Chytridiomycota</taxon>
        <taxon>Chytridiomycota incertae sedis</taxon>
        <taxon>Chytridiomycetes</taxon>
        <taxon>Rhizophydiales</taxon>
        <taxon>Terramycetaceae</taxon>
        <taxon>Boothiomyces</taxon>
    </lineage>
</organism>
<keyword evidence="3" id="KW-0812">Transmembrane</keyword>
<evidence type="ECO:0000256" key="3">
    <source>
        <dbReference type="ARBA" id="ARBA00022692"/>
    </source>
</evidence>
<keyword evidence="5" id="KW-0472">Membrane</keyword>
<proteinExistence type="inferred from homology"/>
<comment type="subcellular location">
    <subcellularLocation>
        <location evidence="1">Membrane</location>
    </subcellularLocation>
</comment>
<evidence type="ECO:0000256" key="4">
    <source>
        <dbReference type="ARBA" id="ARBA00022989"/>
    </source>
</evidence>
<evidence type="ECO:0000256" key="5">
    <source>
        <dbReference type="ARBA" id="ARBA00023136"/>
    </source>
</evidence>
<accession>A0AAD5UKK0</accession>
<evidence type="ECO:0000256" key="2">
    <source>
        <dbReference type="ARBA" id="ARBA00007558"/>
    </source>
</evidence>
<name>A0AAD5UKK0_9FUNG</name>
<protein>
    <recommendedName>
        <fullName evidence="6">Protein root UVB sensitive/RUS domain-containing protein</fullName>
    </recommendedName>
</protein>
<dbReference type="PANTHER" id="PTHR12770">
    <property type="entry name" value="RUS1 FAMILY PROTEIN C16ORF58"/>
    <property type="match status" value="1"/>
</dbReference>
<dbReference type="InterPro" id="IPR054549">
    <property type="entry name" value="UVB_sens_RUS_dom"/>
</dbReference>
<sequence>MAAAGGASLAIRWALKDGFGEIGKLIFIQNFSYSFDSHPKTWKIIGEISSVIGAGLQILTIFFPQYFLVLASFGIALRGIHYSIWSATHITFNNHSSVHGNNIGDLVSKDDAQLSLAHLVGLGIGVSILTVSHSPPLLVGVYSILSVCQLAMSYALVKAANFEILNLPRMQLIAKMFVQEGEIYEYKQVAGKEHWIGEYATEKLINLQIPSHFAEAKADPKLVDRLNVLYDENYLLAYDEKNDAFWMMLSTEGNGKDILKAVLHATKWKSEMSSNSIDDAFVKSFDWTKEIFPLYYGELASLEWDMQSIVWSDKGLRISWKKHQ</sequence>
<keyword evidence="4" id="KW-1133">Transmembrane helix</keyword>
<evidence type="ECO:0000313" key="7">
    <source>
        <dbReference type="EMBL" id="KAJ3260644.1"/>
    </source>
</evidence>
<evidence type="ECO:0000259" key="6">
    <source>
        <dbReference type="Pfam" id="PF04884"/>
    </source>
</evidence>
<evidence type="ECO:0000256" key="1">
    <source>
        <dbReference type="ARBA" id="ARBA00004370"/>
    </source>
</evidence>